<dbReference type="Gene3D" id="2.60.40.10">
    <property type="entry name" value="Immunoglobulins"/>
    <property type="match status" value="1"/>
</dbReference>
<dbReference type="RefSeq" id="WP_277192163.1">
    <property type="nucleotide sequence ID" value="NZ_JAROAV010000028.1"/>
</dbReference>
<proteinExistence type="predicted"/>
<sequence length="289" mass="31274">MALAPSNRVAGTGSRLEARASGDLRRISVTWDPSHHPDVVGYRVHGQHVRRSSAARLRPRAENLLAELQPPMFAQHGLSAQGESWEYAVVAVDVHGAALSTSDPVTATSTTSVTVTGTPVATVGRFDGRGRELALSPGGFVRYQSVFPADVDFTHGRDRADVAWSYLQPGPDDAWAGRRSHRFRLRFRLDTPPVDDLDLAVWLTDRHPVRAGAAGLAVNGVRLEPLIFADEGDASFLSERGAPGHGAGPAYLERPLRRSLFRAGENVLEIAKDQGSWIAYDALGVFART</sequence>
<accession>A0ABT6C7E1</accession>
<name>A0ABT6C7E1_9MICO</name>
<evidence type="ECO:0000313" key="1">
    <source>
        <dbReference type="EMBL" id="MDF8264773.1"/>
    </source>
</evidence>
<dbReference type="InterPro" id="IPR013783">
    <property type="entry name" value="Ig-like_fold"/>
</dbReference>
<keyword evidence="2" id="KW-1185">Reference proteome</keyword>
<evidence type="ECO:0008006" key="3">
    <source>
        <dbReference type="Google" id="ProtNLM"/>
    </source>
</evidence>
<organism evidence="1 2">
    <name type="scientific">Luteipulveratus flavus</name>
    <dbReference type="NCBI Taxonomy" id="3031728"/>
    <lineage>
        <taxon>Bacteria</taxon>
        <taxon>Bacillati</taxon>
        <taxon>Actinomycetota</taxon>
        <taxon>Actinomycetes</taxon>
        <taxon>Micrococcales</taxon>
        <taxon>Dermacoccaceae</taxon>
        <taxon>Luteipulveratus</taxon>
    </lineage>
</organism>
<comment type="caution">
    <text evidence="1">The sequence shown here is derived from an EMBL/GenBank/DDBJ whole genome shotgun (WGS) entry which is preliminary data.</text>
</comment>
<reference evidence="1 2" key="1">
    <citation type="submission" date="2023-03" db="EMBL/GenBank/DDBJ databases">
        <title>YIM 133296 draft genome.</title>
        <authorList>
            <person name="Xiong L."/>
        </authorList>
    </citation>
    <scope>NUCLEOTIDE SEQUENCE [LARGE SCALE GENOMIC DNA]</scope>
    <source>
        <strain evidence="1 2">YIM 133296</strain>
    </source>
</reference>
<dbReference type="Proteomes" id="UP001528912">
    <property type="component" value="Unassembled WGS sequence"/>
</dbReference>
<evidence type="ECO:0000313" key="2">
    <source>
        <dbReference type="Proteomes" id="UP001528912"/>
    </source>
</evidence>
<dbReference type="EMBL" id="JAROAV010000028">
    <property type="protein sequence ID" value="MDF8264773.1"/>
    <property type="molecule type" value="Genomic_DNA"/>
</dbReference>
<gene>
    <name evidence="1" type="ORF">P4R38_11000</name>
</gene>
<protein>
    <recommendedName>
        <fullName evidence="3">Rhamnogalacturonan lyase domain-containing protein</fullName>
    </recommendedName>
</protein>